<evidence type="ECO:0000313" key="4">
    <source>
        <dbReference type="EMBL" id="MEB4590750.1"/>
    </source>
</evidence>
<accession>A0ABU6CVC3</accession>
<dbReference type="GO" id="GO:0032259">
    <property type="term" value="P:methylation"/>
    <property type="evidence" value="ECO:0007669"/>
    <property type="project" value="UniProtKB-KW"/>
</dbReference>
<dbReference type="Gene3D" id="3.40.50.150">
    <property type="entry name" value="Vaccinia Virus protein VP39"/>
    <property type="match status" value="1"/>
</dbReference>
<feature type="region of interest" description="Disordered" evidence="2">
    <location>
        <begin position="481"/>
        <end position="511"/>
    </location>
</feature>
<dbReference type="Pfam" id="PF05050">
    <property type="entry name" value="Methyltransf_21"/>
    <property type="match status" value="1"/>
</dbReference>
<comment type="caution">
    <text evidence="4">The sequence shown here is derived from an EMBL/GenBank/DDBJ whole genome shotgun (WGS) entry which is preliminary data.</text>
</comment>
<dbReference type="Proteomes" id="UP001308005">
    <property type="component" value="Unassembled WGS sequence"/>
</dbReference>
<dbReference type="NCBIfam" id="TIGR01444">
    <property type="entry name" value="fkbM_fam"/>
    <property type="match status" value="1"/>
</dbReference>
<gene>
    <name evidence="4" type="ORF">VSS37_07145</name>
</gene>
<feature type="coiled-coil region" evidence="1">
    <location>
        <begin position="303"/>
        <end position="378"/>
    </location>
</feature>
<feature type="domain" description="Methyltransferase FkbM" evidence="3">
    <location>
        <begin position="29"/>
        <end position="190"/>
    </location>
</feature>
<organism evidence="4 5">
    <name type="scientific">Candidatus Thiothrix phosphatis</name>
    <dbReference type="NCBI Taxonomy" id="3112415"/>
    <lineage>
        <taxon>Bacteria</taxon>
        <taxon>Pseudomonadati</taxon>
        <taxon>Pseudomonadota</taxon>
        <taxon>Gammaproteobacteria</taxon>
        <taxon>Thiotrichales</taxon>
        <taxon>Thiotrichaceae</taxon>
        <taxon>Thiothrix</taxon>
    </lineage>
</organism>
<evidence type="ECO:0000313" key="5">
    <source>
        <dbReference type="Proteomes" id="UP001308005"/>
    </source>
</evidence>
<protein>
    <submittedName>
        <fullName evidence="4">FkbM family methyltransferase</fullName>
    </submittedName>
</protein>
<dbReference type="PANTHER" id="PTHR34009">
    <property type="entry name" value="PROTEIN STAR"/>
    <property type="match status" value="1"/>
</dbReference>
<keyword evidence="4" id="KW-0489">Methyltransferase</keyword>
<dbReference type="RefSeq" id="WP_324694113.1">
    <property type="nucleotide sequence ID" value="NZ_JAYMYJ010000057.1"/>
</dbReference>
<name>A0ABU6CVC3_9GAMM</name>
<dbReference type="PANTHER" id="PTHR34009:SF2">
    <property type="entry name" value="PROTEIN STAR"/>
    <property type="match status" value="1"/>
</dbReference>
<evidence type="ECO:0000256" key="1">
    <source>
        <dbReference type="SAM" id="Coils"/>
    </source>
</evidence>
<evidence type="ECO:0000259" key="3">
    <source>
        <dbReference type="Pfam" id="PF05050"/>
    </source>
</evidence>
<dbReference type="GO" id="GO:0008168">
    <property type="term" value="F:methyltransferase activity"/>
    <property type="evidence" value="ECO:0007669"/>
    <property type="project" value="UniProtKB-KW"/>
</dbReference>
<dbReference type="InterPro" id="IPR006342">
    <property type="entry name" value="FkbM_mtfrase"/>
</dbReference>
<evidence type="ECO:0000256" key="2">
    <source>
        <dbReference type="SAM" id="MobiDB-lite"/>
    </source>
</evidence>
<dbReference type="SUPFAM" id="SSF53335">
    <property type="entry name" value="S-adenosyl-L-methionine-dependent methyltransferases"/>
    <property type="match status" value="1"/>
</dbReference>
<dbReference type="EMBL" id="JAYMYJ010000057">
    <property type="protein sequence ID" value="MEB4590750.1"/>
    <property type="molecule type" value="Genomic_DNA"/>
</dbReference>
<keyword evidence="1" id="KW-0175">Coiled coil</keyword>
<dbReference type="InterPro" id="IPR053202">
    <property type="entry name" value="EGF_Rcpt_Signaling_Reg"/>
</dbReference>
<proteinExistence type="predicted"/>
<keyword evidence="5" id="KW-1185">Reference proteome</keyword>
<sequence>MTFVSYAQNYEDVMLQRAFRTVEKGFFIDVGANAPVGDSVTYLFYERGWRGVNIEPVSQWFEMLAEIRPDDINLNAAIADSADSLTLYDVPDTGLATADPAIAERHRQEGRTVLERKVPAYTLNAVCARHAPALIQFLKIDVEGAEASVLRSIDLDRYRPQVILVEATLPNSTTVSYAEWEPLITGKRYDFVYFDGLNRFYAAQECAALKAAFSAPPNVLDDFMQYREVMHRQAIERLQAQLDAERRVEAPPEFKPLDISVLEPLAWVGGAADGDAGKLLQIGAGLKLVRQQQERTEQAIWRLAQAQVKQTALEAERLRLQEAGYQRRIFELEQENRQTQQQLGQQLEQERRHWRQERQELQRQHTAALEDKAVIEHELRGVYGGMAWRITKPLRIAADHGKPLLRKIREGGGAWLRFTPESRPRRTARQLKRWLVPRLGQALRRGKDGLMRNPVTARYLQATLDRFPGLRQGLRSWANRSAQGETDVQAEQGKLSQQAARVYRALQPPQP</sequence>
<reference evidence="4 5" key="2">
    <citation type="submission" date="2024-01" db="EMBL/GenBank/DDBJ databases">
        <authorList>
            <person name="Xie X."/>
        </authorList>
    </citation>
    <scope>NUCLEOTIDE SEQUENCE [LARGE SCALE GENOMIC DNA]</scope>
    <source>
        <strain evidence="4">SCUT-1</strain>
    </source>
</reference>
<reference evidence="5" key="1">
    <citation type="submission" date="2023-07" db="EMBL/GenBank/DDBJ databases">
        <title>The carbon used by Thiothrix.</title>
        <authorList>
            <person name="Chen L."/>
        </authorList>
    </citation>
    <scope>NUCLEOTIDE SEQUENCE [LARGE SCALE GENOMIC DNA]</scope>
</reference>
<dbReference type="InterPro" id="IPR029063">
    <property type="entry name" value="SAM-dependent_MTases_sf"/>
</dbReference>
<keyword evidence="4" id="KW-0808">Transferase</keyword>